<dbReference type="PROSITE" id="PS51257">
    <property type="entry name" value="PROKAR_LIPOPROTEIN"/>
    <property type="match status" value="1"/>
</dbReference>
<sequence>MRCVQSLFQRFYHTSRIAILGLSTTLAGCNMMNNNQTQEEAISMTYNNPLVEQRADPWIHKDTDNMYYFIGSAPEFDRIVLRGADSINGLSSAPEKVIWTKHESGPMSKHIWAPEIHKIDGKWYVYFAASRAEDIWHISMYALSNDSANPLEGEWKEEGQVDSGWENFALDATQFAHNGKRYMIWAQSNKERTYNTALWMAEMTSPTSIDTSNVIVLTEPELDWETIGYKVNEGPAVLIRNGKVFVTYSASATDHNYAIGLLWADENADLMDPASWNKSPKPVFSTNESLKRYGPGHNGFTVAEDGKTDLLIYHARSYRDLIGDPLSDPNRHARIRKITWDENGFPDFGQDLDD</sequence>
<evidence type="ECO:0000256" key="1">
    <source>
        <dbReference type="ARBA" id="ARBA00009865"/>
    </source>
</evidence>
<dbReference type="Gene3D" id="2.115.10.20">
    <property type="entry name" value="Glycosyl hydrolase domain, family 43"/>
    <property type="match status" value="1"/>
</dbReference>
<dbReference type="PIRSF" id="PIRSF025414">
    <property type="entry name" value="Alpha-L-arabinofuranosidase"/>
    <property type="match status" value="1"/>
</dbReference>
<dbReference type="InterPro" id="IPR023296">
    <property type="entry name" value="Glyco_hydro_beta-prop_sf"/>
</dbReference>
<name>A0A2S0VYD0_9ALTE</name>
<feature type="site" description="Important for catalytic activity, responsible for pKa modulation of the active site Glu and correct orientation of both the proton donor and substrate" evidence="5">
    <location>
        <position position="171"/>
    </location>
</feature>
<evidence type="ECO:0000256" key="4">
    <source>
        <dbReference type="ARBA" id="ARBA00023295"/>
    </source>
</evidence>
<evidence type="ECO:0000313" key="7">
    <source>
        <dbReference type="EMBL" id="AWB69140.1"/>
    </source>
</evidence>
<dbReference type="KEGG" id="cate:C2869_21800"/>
<organism evidence="7 8">
    <name type="scientific">Saccharobesus litoralis</name>
    <dbReference type="NCBI Taxonomy" id="2172099"/>
    <lineage>
        <taxon>Bacteria</taxon>
        <taxon>Pseudomonadati</taxon>
        <taxon>Pseudomonadota</taxon>
        <taxon>Gammaproteobacteria</taxon>
        <taxon>Alteromonadales</taxon>
        <taxon>Alteromonadaceae</taxon>
        <taxon>Saccharobesus</taxon>
    </lineage>
</organism>
<evidence type="ECO:0000256" key="3">
    <source>
        <dbReference type="ARBA" id="ARBA00022801"/>
    </source>
</evidence>
<evidence type="ECO:0000256" key="5">
    <source>
        <dbReference type="PIRSR" id="PIRSR606710-2"/>
    </source>
</evidence>
<dbReference type="CDD" id="cd18817">
    <property type="entry name" value="GH43f_LbAraf43-like"/>
    <property type="match status" value="1"/>
</dbReference>
<evidence type="ECO:0000256" key="2">
    <source>
        <dbReference type="ARBA" id="ARBA00022729"/>
    </source>
</evidence>
<dbReference type="SUPFAM" id="SSF75005">
    <property type="entry name" value="Arabinanase/levansucrase/invertase"/>
    <property type="match status" value="1"/>
</dbReference>
<keyword evidence="2" id="KW-0732">Signal</keyword>
<dbReference type="Pfam" id="PF04616">
    <property type="entry name" value="Glyco_hydro_43"/>
    <property type="match status" value="1"/>
</dbReference>
<dbReference type="OrthoDB" id="177947at2"/>
<geneLocation type="plasmid" evidence="7">
    <name>unnamed1</name>
</geneLocation>
<dbReference type="InterPro" id="IPR016828">
    <property type="entry name" value="Alpha-L-arabinofuranosidase"/>
</dbReference>
<keyword evidence="7" id="KW-0614">Plasmid</keyword>
<accession>A0A2S0VYD0</accession>
<dbReference type="PANTHER" id="PTHR43817">
    <property type="entry name" value="GLYCOSYL HYDROLASE"/>
    <property type="match status" value="1"/>
</dbReference>
<evidence type="ECO:0000256" key="6">
    <source>
        <dbReference type="RuleBase" id="RU361187"/>
    </source>
</evidence>
<keyword evidence="3 6" id="KW-0378">Hydrolase</keyword>
<dbReference type="EMBL" id="CP026605">
    <property type="protein sequence ID" value="AWB69140.1"/>
    <property type="molecule type" value="Genomic_DNA"/>
</dbReference>
<dbReference type="GO" id="GO:0004553">
    <property type="term" value="F:hydrolase activity, hydrolyzing O-glycosyl compounds"/>
    <property type="evidence" value="ECO:0007669"/>
    <property type="project" value="InterPro"/>
</dbReference>
<dbReference type="PANTHER" id="PTHR43817:SF1">
    <property type="entry name" value="HYDROLASE, FAMILY 43, PUTATIVE (AFU_ORTHOLOGUE AFUA_3G01660)-RELATED"/>
    <property type="match status" value="1"/>
</dbReference>
<gene>
    <name evidence="7" type="ORF">C2869_21800</name>
</gene>
<dbReference type="AlphaFoldDB" id="A0A2S0VYD0"/>
<reference evidence="7 8" key="1">
    <citation type="submission" date="2018-01" db="EMBL/GenBank/DDBJ databases">
        <title>Genome sequence of a Cantenovulum-like bacteria.</title>
        <authorList>
            <person name="Tan W.R."/>
            <person name="Lau N.-S."/>
            <person name="Go F."/>
            <person name="Amirul A.-A.A."/>
        </authorList>
    </citation>
    <scope>NUCLEOTIDE SEQUENCE [LARGE SCALE GENOMIC DNA]</scope>
    <source>
        <strain evidence="7 8">CCB-QB4</strain>
        <plasmid evidence="8">Plasmid unnamed1</plasmid>
    </source>
</reference>
<proteinExistence type="inferred from homology"/>
<dbReference type="GO" id="GO:0005975">
    <property type="term" value="P:carbohydrate metabolic process"/>
    <property type="evidence" value="ECO:0007669"/>
    <property type="project" value="InterPro"/>
</dbReference>
<keyword evidence="8" id="KW-1185">Reference proteome</keyword>
<evidence type="ECO:0000313" key="8">
    <source>
        <dbReference type="Proteomes" id="UP000244441"/>
    </source>
</evidence>
<comment type="similarity">
    <text evidence="1 6">Belongs to the glycosyl hydrolase 43 family.</text>
</comment>
<protein>
    <submittedName>
        <fullName evidence="7">Alpha-N-arabinofuranosidase</fullName>
    </submittedName>
</protein>
<dbReference type="InterPro" id="IPR006710">
    <property type="entry name" value="Glyco_hydro_43"/>
</dbReference>
<dbReference type="Proteomes" id="UP000244441">
    <property type="component" value="Plasmid unnamed1"/>
</dbReference>
<keyword evidence="4 6" id="KW-0326">Glycosidase</keyword>